<dbReference type="InterPro" id="IPR050770">
    <property type="entry name" value="Intradiol_RC_Dioxygenase"/>
</dbReference>
<evidence type="ECO:0000313" key="5">
    <source>
        <dbReference type="EMBL" id="GAA0954812.1"/>
    </source>
</evidence>
<dbReference type="SUPFAM" id="SSF49482">
    <property type="entry name" value="Aromatic compound dioxygenase"/>
    <property type="match status" value="1"/>
</dbReference>
<name>A0ABN1RCB2_9ACTN</name>
<dbReference type="NCBIfam" id="TIGR02423">
    <property type="entry name" value="protocat_alph"/>
    <property type="match status" value="1"/>
</dbReference>
<evidence type="ECO:0000256" key="2">
    <source>
        <dbReference type="ARBA" id="ARBA00022964"/>
    </source>
</evidence>
<keyword evidence="6" id="KW-1185">Reference proteome</keyword>
<reference evidence="5 6" key="1">
    <citation type="journal article" date="2019" name="Int. J. Syst. Evol. Microbiol.">
        <title>The Global Catalogue of Microorganisms (GCM) 10K type strain sequencing project: providing services to taxonomists for standard genome sequencing and annotation.</title>
        <authorList>
            <consortium name="The Broad Institute Genomics Platform"/>
            <consortium name="The Broad Institute Genome Sequencing Center for Infectious Disease"/>
            <person name="Wu L."/>
            <person name="Ma J."/>
        </authorList>
    </citation>
    <scope>NUCLEOTIDE SEQUENCE [LARGE SCALE GENOMIC DNA]</scope>
    <source>
        <strain evidence="5 6">JCM 10696</strain>
    </source>
</reference>
<dbReference type="PANTHER" id="PTHR33711">
    <property type="entry name" value="DIOXYGENASE, PUTATIVE (AFU_ORTHOLOGUE AFUA_2G02910)-RELATED"/>
    <property type="match status" value="1"/>
</dbReference>
<protein>
    <submittedName>
        <fullName evidence="5">Protocatechuate 3,4-dioxygenase subunit alpha</fullName>
    </submittedName>
</protein>
<evidence type="ECO:0000313" key="6">
    <source>
        <dbReference type="Proteomes" id="UP001500665"/>
    </source>
</evidence>
<keyword evidence="3" id="KW-0560">Oxidoreductase</keyword>
<evidence type="ECO:0000259" key="4">
    <source>
        <dbReference type="Pfam" id="PF00775"/>
    </source>
</evidence>
<dbReference type="RefSeq" id="WP_344242244.1">
    <property type="nucleotide sequence ID" value="NZ_BAAAHH010000015.1"/>
</dbReference>
<dbReference type="InterPro" id="IPR000627">
    <property type="entry name" value="Intradiol_dOase_C"/>
</dbReference>
<feature type="domain" description="Intradiol ring-cleavage dioxygenases" evidence="4">
    <location>
        <begin position="38"/>
        <end position="147"/>
    </location>
</feature>
<dbReference type="InterPro" id="IPR012786">
    <property type="entry name" value="Protocat_dOase_a"/>
</dbReference>
<evidence type="ECO:0000256" key="1">
    <source>
        <dbReference type="ARBA" id="ARBA00007825"/>
    </source>
</evidence>
<comment type="caution">
    <text evidence="5">The sequence shown here is derived from an EMBL/GenBank/DDBJ whole genome shotgun (WGS) entry which is preliminary data.</text>
</comment>
<evidence type="ECO:0000256" key="3">
    <source>
        <dbReference type="ARBA" id="ARBA00023002"/>
    </source>
</evidence>
<gene>
    <name evidence="5" type="primary">pcaG</name>
    <name evidence="5" type="ORF">GCM10009550_38600</name>
</gene>
<proteinExistence type="inferred from homology"/>
<dbReference type="Pfam" id="PF00775">
    <property type="entry name" value="Dioxygenase_C"/>
    <property type="match status" value="1"/>
</dbReference>
<sequence>METSRLEPTPSQTVGPFYGYALPFPGGGDIVPPGTPGAVVLRGTVTDGQGLPVPDALVEIWQAGPDGALRGAPGSMRRDPVTGGFLGRTGLDFTGFGRVATDADGHWHVRTLRPGPHREGATPYFAVCLFARGLLHHLHTRIYLPEHAAALEQDPVLGPLPPHRRATLVARAERDDVYRFDLRIQGGAEEETVFFDFP</sequence>
<dbReference type="EMBL" id="BAAAHH010000015">
    <property type="protein sequence ID" value="GAA0954812.1"/>
    <property type="molecule type" value="Genomic_DNA"/>
</dbReference>
<dbReference type="PANTHER" id="PTHR33711:SF9">
    <property type="entry name" value="PROTOCATECHUATE 3,4-DIOXYGENASE ALPHA CHAIN"/>
    <property type="match status" value="1"/>
</dbReference>
<accession>A0ABN1RCB2</accession>
<dbReference type="InterPro" id="IPR015889">
    <property type="entry name" value="Intradiol_dOase_core"/>
</dbReference>
<dbReference type="Proteomes" id="UP001500665">
    <property type="component" value="Unassembled WGS sequence"/>
</dbReference>
<keyword evidence="2" id="KW-0223">Dioxygenase</keyword>
<organism evidence="5 6">
    <name type="scientific">Actinocorallia libanotica</name>
    <dbReference type="NCBI Taxonomy" id="46162"/>
    <lineage>
        <taxon>Bacteria</taxon>
        <taxon>Bacillati</taxon>
        <taxon>Actinomycetota</taxon>
        <taxon>Actinomycetes</taxon>
        <taxon>Streptosporangiales</taxon>
        <taxon>Thermomonosporaceae</taxon>
        <taxon>Actinocorallia</taxon>
    </lineage>
</organism>
<dbReference type="Gene3D" id="2.60.130.10">
    <property type="entry name" value="Aromatic compound dioxygenase"/>
    <property type="match status" value="1"/>
</dbReference>
<comment type="similarity">
    <text evidence="1">Belongs to the intradiol ring-cleavage dioxygenase family.</text>
</comment>